<name>A0A5J4PQS8_9ZZZZ</name>
<accession>A0A5J4PQS8</accession>
<comment type="caution">
    <text evidence="1">The sequence shown here is derived from an EMBL/GenBank/DDBJ whole genome shotgun (WGS) entry which is preliminary data.</text>
</comment>
<dbReference type="EMBL" id="SNRY01006717">
    <property type="protein sequence ID" value="KAA6311956.1"/>
    <property type="molecule type" value="Genomic_DNA"/>
</dbReference>
<evidence type="ECO:0000313" key="1">
    <source>
        <dbReference type="EMBL" id="KAA6311956.1"/>
    </source>
</evidence>
<organism evidence="1">
    <name type="scientific">termite gut metagenome</name>
    <dbReference type="NCBI Taxonomy" id="433724"/>
    <lineage>
        <taxon>unclassified sequences</taxon>
        <taxon>metagenomes</taxon>
        <taxon>organismal metagenomes</taxon>
    </lineage>
</organism>
<feature type="non-terminal residue" evidence="1">
    <location>
        <position position="1"/>
    </location>
</feature>
<protein>
    <recommendedName>
        <fullName evidence="2">Outer membrane protein beta-barrel domain-containing protein</fullName>
    </recommendedName>
</protein>
<dbReference type="AlphaFoldDB" id="A0A5J4PQS8"/>
<reference evidence="1" key="1">
    <citation type="submission" date="2019-03" db="EMBL/GenBank/DDBJ databases">
        <title>Single cell metagenomics reveals metabolic interactions within the superorganism composed of flagellate Streblomastix strix and complex community of Bacteroidetes bacteria on its surface.</title>
        <authorList>
            <person name="Treitli S.C."/>
            <person name="Kolisko M."/>
            <person name="Husnik F."/>
            <person name="Keeling P."/>
            <person name="Hampl V."/>
        </authorList>
    </citation>
    <scope>NUCLEOTIDE SEQUENCE</scope>
    <source>
        <strain evidence="1">STM</strain>
    </source>
</reference>
<evidence type="ECO:0008006" key="2">
    <source>
        <dbReference type="Google" id="ProtNLM"/>
    </source>
</evidence>
<sequence length="99" mass="11051">TDLYAAGGGMVEKCVSGKIKNAYYERGERFYTSQSSLQINPLLFSLTLSVGIRHELNDYFSVCAEPGIGYYFDDGSPVAGVRKDRPFNFNLLCGVRMTY</sequence>
<proteinExistence type="predicted"/>
<gene>
    <name evidence="1" type="ORF">EZS27_037020</name>
</gene>